<dbReference type="RefSeq" id="XP_025360701.1">
    <property type="nucleotide sequence ID" value="XM_025509698.1"/>
</dbReference>
<proteinExistence type="inferred from homology"/>
<keyword evidence="5" id="KW-1185">Reference proteome</keyword>
<feature type="region of interest" description="Disordered" evidence="3">
    <location>
        <begin position="64"/>
        <end position="97"/>
    </location>
</feature>
<evidence type="ECO:0000256" key="2">
    <source>
        <dbReference type="ARBA" id="ARBA00023157"/>
    </source>
</evidence>
<name>A0A316ULH0_9BASI</name>
<evidence type="ECO:0000256" key="1">
    <source>
        <dbReference type="ARBA" id="ARBA00007785"/>
    </source>
</evidence>
<dbReference type="Pfam" id="PF10203">
    <property type="entry name" value="Pet191_N"/>
    <property type="match status" value="1"/>
</dbReference>
<organism evidence="4 5">
    <name type="scientific">Jaminaea rosea</name>
    <dbReference type="NCBI Taxonomy" id="1569628"/>
    <lineage>
        <taxon>Eukaryota</taxon>
        <taxon>Fungi</taxon>
        <taxon>Dikarya</taxon>
        <taxon>Basidiomycota</taxon>
        <taxon>Ustilaginomycotina</taxon>
        <taxon>Exobasidiomycetes</taxon>
        <taxon>Microstromatales</taxon>
        <taxon>Microstromatales incertae sedis</taxon>
        <taxon>Jaminaea</taxon>
    </lineage>
</organism>
<evidence type="ECO:0008006" key="6">
    <source>
        <dbReference type="Google" id="ProtNLM"/>
    </source>
</evidence>
<dbReference type="STRING" id="1569628.A0A316ULH0"/>
<accession>A0A316ULH0</accession>
<evidence type="ECO:0000313" key="5">
    <source>
        <dbReference type="Proteomes" id="UP000245884"/>
    </source>
</evidence>
<dbReference type="InterPro" id="IPR018793">
    <property type="entry name" value="Cyt_c_oxidase_assmbl_Pet191"/>
</dbReference>
<sequence length="97" mass="10565">MNSCNGIREDLAACVLASPCVQQEGRSGQDCIQHDMDKLPMECQNIYRSFVHCRKGLLDMRKRFRGNAPPTGKSNNPTGGNTAVAANLAEGDAQQQQ</sequence>
<keyword evidence="2" id="KW-1015">Disulfide bond</keyword>
<evidence type="ECO:0000313" key="4">
    <source>
        <dbReference type="EMBL" id="PWN26089.1"/>
    </source>
</evidence>
<dbReference type="EMBL" id="KZ819673">
    <property type="protein sequence ID" value="PWN26089.1"/>
    <property type="molecule type" value="Genomic_DNA"/>
</dbReference>
<dbReference type="Proteomes" id="UP000245884">
    <property type="component" value="Unassembled WGS sequence"/>
</dbReference>
<gene>
    <name evidence="4" type="ORF">BDZ90DRAFT_58601</name>
</gene>
<dbReference type="PANTHER" id="PTHR28627:SF1">
    <property type="entry name" value="CYTOCHROME C OXIDASE ASSEMBLY FACTOR 5"/>
    <property type="match status" value="1"/>
</dbReference>
<feature type="compositionally biased region" description="Polar residues" evidence="3">
    <location>
        <begin position="72"/>
        <end position="81"/>
    </location>
</feature>
<dbReference type="GO" id="GO:0005739">
    <property type="term" value="C:mitochondrion"/>
    <property type="evidence" value="ECO:0007669"/>
    <property type="project" value="TreeGrafter"/>
</dbReference>
<comment type="similarity">
    <text evidence="1">Belongs to the PET191 family.</text>
</comment>
<dbReference type="GO" id="GO:0033617">
    <property type="term" value="P:mitochondrial respiratory chain complex IV assembly"/>
    <property type="evidence" value="ECO:0007669"/>
    <property type="project" value="TreeGrafter"/>
</dbReference>
<protein>
    <recommendedName>
        <fullName evidence="6">Cytochrome c oxidase assembly protein PET191</fullName>
    </recommendedName>
</protein>
<dbReference type="GeneID" id="37031521"/>
<dbReference type="AlphaFoldDB" id="A0A316ULH0"/>
<dbReference type="PANTHER" id="PTHR28627">
    <property type="entry name" value="CYTOCHROME C OXIDASE ASSEMBLY FACTOR 5"/>
    <property type="match status" value="1"/>
</dbReference>
<evidence type="ECO:0000256" key="3">
    <source>
        <dbReference type="SAM" id="MobiDB-lite"/>
    </source>
</evidence>
<reference evidence="4 5" key="1">
    <citation type="journal article" date="2018" name="Mol. Biol. Evol.">
        <title>Broad Genomic Sampling Reveals a Smut Pathogenic Ancestry of the Fungal Clade Ustilaginomycotina.</title>
        <authorList>
            <person name="Kijpornyongpan T."/>
            <person name="Mondo S.J."/>
            <person name="Barry K."/>
            <person name="Sandor L."/>
            <person name="Lee J."/>
            <person name="Lipzen A."/>
            <person name="Pangilinan J."/>
            <person name="LaButti K."/>
            <person name="Hainaut M."/>
            <person name="Henrissat B."/>
            <person name="Grigoriev I.V."/>
            <person name="Spatafora J.W."/>
            <person name="Aime M.C."/>
        </authorList>
    </citation>
    <scope>NUCLEOTIDE SEQUENCE [LARGE SCALE GENOMIC DNA]</scope>
    <source>
        <strain evidence="4 5">MCA 5214</strain>
    </source>
</reference>
<dbReference type="OrthoDB" id="282149at2759"/>